<dbReference type="GO" id="GO:0006508">
    <property type="term" value="P:proteolysis"/>
    <property type="evidence" value="ECO:0007669"/>
    <property type="project" value="UniProtKB-KW"/>
</dbReference>
<feature type="non-terminal residue" evidence="2">
    <location>
        <position position="1"/>
    </location>
</feature>
<gene>
    <name evidence="2" type="ORF">G3I43_07720</name>
</gene>
<proteinExistence type="predicted"/>
<keyword evidence="2" id="KW-0482">Metalloprotease</keyword>
<organism evidence="2">
    <name type="scientific">Streptomyces anulatus</name>
    <name type="common">Streptomyces chrysomallus</name>
    <dbReference type="NCBI Taxonomy" id="1892"/>
    <lineage>
        <taxon>Bacteria</taxon>
        <taxon>Bacillati</taxon>
        <taxon>Actinomycetota</taxon>
        <taxon>Actinomycetes</taxon>
        <taxon>Kitasatosporales</taxon>
        <taxon>Streptomycetaceae</taxon>
        <taxon>Streptomyces</taxon>
    </lineage>
</organism>
<accession>A0A6G3SN22</accession>
<evidence type="ECO:0000313" key="2">
    <source>
        <dbReference type="EMBL" id="NEB84065.1"/>
    </source>
</evidence>
<protein>
    <submittedName>
        <fullName evidence="2">PrsW family intramembrane metalloprotease</fullName>
    </submittedName>
</protein>
<feature type="non-terminal residue" evidence="2">
    <location>
        <position position="141"/>
    </location>
</feature>
<dbReference type="AlphaFoldDB" id="A0A6G3SN22"/>
<reference evidence="2" key="1">
    <citation type="submission" date="2020-01" db="EMBL/GenBank/DDBJ databases">
        <title>Insect and environment-associated Actinomycetes.</title>
        <authorList>
            <person name="Currrie C."/>
            <person name="Chevrette M."/>
            <person name="Carlson C."/>
            <person name="Stubbendieck R."/>
            <person name="Wendt-Pienkowski E."/>
        </authorList>
    </citation>
    <scope>NUCLEOTIDE SEQUENCE</scope>
    <source>
        <strain evidence="2">SID505</strain>
    </source>
</reference>
<name>A0A6G3SN22_STRAQ</name>
<dbReference type="EMBL" id="JAAGMK010000191">
    <property type="protein sequence ID" value="NEB84065.1"/>
    <property type="molecule type" value="Genomic_DNA"/>
</dbReference>
<keyword evidence="2" id="KW-0378">Hydrolase</keyword>
<feature type="region of interest" description="Disordered" evidence="1">
    <location>
        <begin position="73"/>
        <end position="141"/>
    </location>
</feature>
<keyword evidence="2" id="KW-0645">Protease</keyword>
<dbReference type="GO" id="GO:0008237">
    <property type="term" value="F:metallopeptidase activity"/>
    <property type="evidence" value="ECO:0007669"/>
    <property type="project" value="UniProtKB-KW"/>
</dbReference>
<feature type="compositionally biased region" description="Low complexity" evidence="1">
    <location>
        <begin position="124"/>
        <end position="141"/>
    </location>
</feature>
<feature type="compositionally biased region" description="Gly residues" evidence="1">
    <location>
        <begin position="87"/>
        <end position="107"/>
    </location>
</feature>
<comment type="caution">
    <text evidence="2">The sequence shown here is derived from an EMBL/GenBank/DDBJ whole genome shotgun (WGS) entry which is preliminary data.</text>
</comment>
<evidence type="ECO:0000256" key="1">
    <source>
        <dbReference type="SAM" id="MobiDB-lite"/>
    </source>
</evidence>
<sequence length="141" mass="14916">WQPDRTRGRAAARAVAEYESFATSLAGLRRRARHGAVGPDFGARERELLHHLWQRREVAAPALTHAALLTTRPVTHHGHPLPPPYGTGTGTGYGHPNGYGYGYGTGPGPGPTPGYGQTHDRTPGYRPTPGHGPTPGHAPGA</sequence>